<dbReference type="Gene3D" id="2.170.270.10">
    <property type="entry name" value="SET domain"/>
    <property type="match status" value="1"/>
</dbReference>
<protein>
    <submittedName>
        <fullName evidence="2">tRNA-specific adenosine deaminase subunit tad3</fullName>
    </submittedName>
</protein>
<reference evidence="2" key="1">
    <citation type="submission" date="2023-03" db="EMBL/GenBank/DDBJ databases">
        <title>Mating type loci evolution in Malassezia.</title>
        <authorList>
            <person name="Coelho M.A."/>
        </authorList>
    </citation>
    <scope>NUCLEOTIDE SEQUENCE</scope>
    <source>
        <strain evidence="2">CBS 9431</strain>
    </source>
</reference>
<dbReference type="Pfam" id="PF00856">
    <property type="entry name" value="SET"/>
    <property type="match status" value="1"/>
</dbReference>
<dbReference type="GeneID" id="85225116"/>
<evidence type="ECO:0000313" key="2">
    <source>
        <dbReference type="EMBL" id="WFD38514.1"/>
    </source>
</evidence>
<dbReference type="InterPro" id="IPR046341">
    <property type="entry name" value="SET_dom_sf"/>
</dbReference>
<dbReference type="EMBL" id="CP119959">
    <property type="protein sequence ID" value="WFD38514.1"/>
    <property type="molecule type" value="Genomic_DNA"/>
</dbReference>
<dbReference type="AlphaFoldDB" id="A0AAF0F0Q5"/>
<feature type="domain" description="SET" evidence="1">
    <location>
        <begin position="31"/>
        <end position="132"/>
    </location>
</feature>
<gene>
    <name evidence="2" type="primary">TAD3</name>
    <name evidence="2" type="ORF">MJAP1_001467</name>
</gene>
<keyword evidence="3" id="KW-1185">Reference proteome</keyword>
<accession>A0AAF0F0Q5</accession>
<organism evidence="2 3">
    <name type="scientific">Malassezia japonica</name>
    <dbReference type="NCBI Taxonomy" id="223818"/>
    <lineage>
        <taxon>Eukaryota</taxon>
        <taxon>Fungi</taxon>
        <taxon>Dikarya</taxon>
        <taxon>Basidiomycota</taxon>
        <taxon>Ustilaginomycotina</taxon>
        <taxon>Malasseziomycetes</taxon>
        <taxon>Malasseziales</taxon>
        <taxon>Malasseziaceae</taxon>
        <taxon>Malassezia</taxon>
    </lineage>
</organism>
<dbReference type="RefSeq" id="XP_060121411.1">
    <property type="nucleotide sequence ID" value="XM_060265428.1"/>
</dbReference>
<sequence length="314" mass="34616">MAKDEVTDGRLPITPHLNVHGLEIRYTPTAGRGVFASHPIGRDTVIEISPVLLFEAEEYKTHGQYTLLDSYTFIWEKRAGGSTMALALGLGSLFNHNPRANVSYELDRRAECIRYRTVRCIDIGEELCICYGAGKMWWEEPSECASPPATEFGECALFGQMDLDDNASNDTPQSSSNEALFARAPVDADTPLWRVTASPDPRTMPLETTLAWAIDAPPRACATVAKILQSLIKDKTICAGPSGATSLRHLRTFRKTREVTRCEDGEWLPPKDSDDLSVLVALHGHQSPDELVSLLQPALDDLAAVHLYLPDPSR</sequence>
<dbReference type="SUPFAM" id="SSF82199">
    <property type="entry name" value="SET domain"/>
    <property type="match status" value="1"/>
</dbReference>
<name>A0AAF0F0Q5_9BASI</name>
<evidence type="ECO:0000313" key="3">
    <source>
        <dbReference type="Proteomes" id="UP001217754"/>
    </source>
</evidence>
<evidence type="ECO:0000259" key="1">
    <source>
        <dbReference type="Pfam" id="PF00856"/>
    </source>
</evidence>
<dbReference type="InterPro" id="IPR001214">
    <property type="entry name" value="SET_dom"/>
</dbReference>
<dbReference type="Proteomes" id="UP001217754">
    <property type="component" value="Chromosome 2"/>
</dbReference>
<proteinExistence type="predicted"/>
<dbReference type="CDD" id="cd10540">
    <property type="entry name" value="SET_SpSet7-like"/>
    <property type="match status" value="1"/>
</dbReference>